<organism evidence="6 7">
    <name type="scientific">Riccia fluitans</name>
    <dbReference type="NCBI Taxonomy" id="41844"/>
    <lineage>
        <taxon>Eukaryota</taxon>
        <taxon>Viridiplantae</taxon>
        <taxon>Streptophyta</taxon>
        <taxon>Embryophyta</taxon>
        <taxon>Marchantiophyta</taxon>
        <taxon>Marchantiopsida</taxon>
        <taxon>Marchantiidae</taxon>
        <taxon>Marchantiales</taxon>
        <taxon>Ricciaceae</taxon>
        <taxon>Riccia</taxon>
    </lineage>
</organism>
<dbReference type="Proteomes" id="UP001605036">
    <property type="component" value="Unassembled WGS sequence"/>
</dbReference>
<dbReference type="GO" id="GO:0016787">
    <property type="term" value="F:hydrolase activity"/>
    <property type="evidence" value="ECO:0007669"/>
    <property type="project" value="UniProtKB-KW"/>
</dbReference>
<feature type="domain" description="RNase III" evidence="5">
    <location>
        <begin position="127"/>
        <end position="227"/>
    </location>
</feature>
<dbReference type="SUPFAM" id="SSF69065">
    <property type="entry name" value="RNase III domain-like"/>
    <property type="match status" value="1"/>
</dbReference>
<dbReference type="InterPro" id="IPR036389">
    <property type="entry name" value="RNase_III_sf"/>
</dbReference>
<reference evidence="6 7" key="1">
    <citation type="submission" date="2024-09" db="EMBL/GenBank/DDBJ databases">
        <title>Chromosome-scale assembly of Riccia fluitans.</title>
        <authorList>
            <person name="Paukszto L."/>
            <person name="Sawicki J."/>
            <person name="Karawczyk K."/>
            <person name="Piernik-Szablinska J."/>
            <person name="Szczecinska M."/>
            <person name="Mazdziarz M."/>
        </authorList>
    </citation>
    <scope>NUCLEOTIDE SEQUENCE [LARGE SCALE GENOMIC DNA]</scope>
    <source>
        <strain evidence="6">Rf_01</strain>
        <tissue evidence="6">Aerial parts of the thallus</tissue>
    </source>
</reference>
<keyword evidence="1" id="KW-0540">Nuclease</keyword>
<evidence type="ECO:0000256" key="4">
    <source>
        <dbReference type="SAM" id="MobiDB-lite"/>
    </source>
</evidence>
<dbReference type="HAMAP" id="MF_01468">
    <property type="entry name" value="RNase_Mini_III"/>
    <property type="match status" value="1"/>
</dbReference>
<dbReference type="Pfam" id="PF00636">
    <property type="entry name" value="Ribonuclease_3"/>
    <property type="match status" value="1"/>
</dbReference>
<dbReference type="InterPro" id="IPR000999">
    <property type="entry name" value="RNase_III_dom"/>
</dbReference>
<gene>
    <name evidence="6" type="ORF">R1flu_023217</name>
</gene>
<evidence type="ECO:0000259" key="5">
    <source>
        <dbReference type="Pfam" id="PF00636"/>
    </source>
</evidence>
<evidence type="ECO:0000313" key="6">
    <source>
        <dbReference type="EMBL" id="KAL2611525.1"/>
    </source>
</evidence>
<evidence type="ECO:0000256" key="3">
    <source>
        <dbReference type="ARBA" id="ARBA00022801"/>
    </source>
</evidence>
<dbReference type="CDD" id="cd00593">
    <property type="entry name" value="RIBOc"/>
    <property type="match status" value="1"/>
</dbReference>
<comment type="caution">
    <text evidence="6">The sequence shown here is derived from an EMBL/GenBank/DDBJ whole genome shotgun (WGS) entry which is preliminary data.</text>
</comment>
<dbReference type="AlphaFoldDB" id="A0ABD1XRF4"/>
<feature type="compositionally biased region" description="Polar residues" evidence="4">
    <location>
        <begin position="97"/>
        <end position="108"/>
    </location>
</feature>
<dbReference type="Gene3D" id="1.10.1520.10">
    <property type="entry name" value="Ribonuclease III domain"/>
    <property type="match status" value="1"/>
</dbReference>
<keyword evidence="7" id="KW-1185">Reference proteome</keyword>
<dbReference type="InterPro" id="IPR008226">
    <property type="entry name" value="Mini3_fam"/>
</dbReference>
<name>A0ABD1XRF4_9MARC</name>
<sequence length="259" mass="28955">MVKKSSSTIRCLEVPRAMMLTSAGALLPISSCRSYLTSSVLQFSASWPWGQSASSSSPLLEVGQKAPSETLKQPMKQRVNVSHLLKRNPVVSEGERNQASGRQRQQQPWLPEAPVVEKPRAVHNAAALAYIGDAIYELYVRRHFLTPPQSMDKYNQQVMALVCCEAQHSLLQELLKKKVLTEEEKDVLRWGKNIEAGHKRAKRRAGTMVYNSASSLETLIGFLYLTNVRRLEEVMGHLGFGIEDITLRPVNSQGARSEL</sequence>
<evidence type="ECO:0000256" key="2">
    <source>
        <dbReference type="ARBA" id="ARBA00022759"/>
    </source>
</evidence>
<dbReference type="GO" id="GO:0004519">
    <property type="term" value="F:endonuclease activity"/>
    <property type="evidence" value="ECO:0007669"/>
    <property type="project" value="UniProtKB-KW"/>
</dbReference>
<keyword evidence="3" id="KW-0378">Hydrolase</keyword>
<keyword evidence="2" id="KW-0255">Endonuclease</keyword>
<feature type="region of interest" description="Disordered" evidence="4">
    <location>
        <begin position="86"/>
        <end position="109"/>
    </location>
</feature>
<evidence type="ECO:0000256" key="1">
    <source>
        <dbReference type="ARBA" id="ARBA00022722"/>
    </source>
</evidence>
<proteinExistence type="inferred from homology"/>
<accession>A0ABD1XRF4</accession>
<dbReference type="EMBL" id="JBHFFA010000007">
    <property type="protein sequence ID" value="KAL2611525.1"/>
    <property type="molecule type" value="Genomic_DNA"/>
</dbReference>
<evidence type="ECO:0000313" key="7">
    <source>
        <dbReference type="Proteomes" id="UP001605036"/>
    </source>
</evidence>
<protein>
    <recommendedName>
        <fullName evidence="5">RNase III domain-containing protein</fullName>
    </recommendedName>
</protein>
<dbReference type="PANTHER" id="PTHR34276:SF1">
    <property type="entry name" value="MINI-RIBONUCLEASE 3"/>
    <property type="match status" value="1"/>
</dbReference>
<dbReference type="PANTHER" id="PTHR34276">
    <property type="entry name" value="MINI-RIBONUCLEASE 3"/>
    <property type="match status" value="1"/>
</dbReference>